<comment type="similarity">
    <text evidence="1">Belongs to the Gfo/Idh/MocA family.</text>
</comment>
<dbReference type="Gene3D" id="3.30.360.10">
    <property type="entry name" value="Dihydrodipicolinate Reductase, domain 2"/>
    <property type="match status" value="1"/>
</dbReference>
<evidence type="ECO:0000256" key="5">
    <source>
        <dbReference type="ARBA" id="ARBA00049233"/>
    </source>
</evidence>
<dbReference type="Proteomes" id="UP000256645">
    <property type="component" value="Unassembled WGS sequence"/>
</dbReference>
<dbReference type="GO" id="GO:0047837">
    <property type="term" value="F:D-xylose 1-dehydrogenase (NADP+) activity"/>
    <property type="evidence" value="ECO:0007669"/>
    <property type="project" value="UniProtKB-EC"/>
</dbReference>
<evidence type="ECO:0000259" key="6">
    <source>
        <dbReference type="Pfam" id="PF01408"/>
    </source>
</evidence>
<evidence type="ECO:0000259" key="7">
    <source>
        <dbReference type="Pfam" id="PF22725"/>
    </source>
</evidence>
<sequence length="360" mass="39011">MGEITKSTPETLRWGIIGCGLISSWFVADIVLPRSSAPTKHIVQALGSSSKSKAQAFIEKHCPSATPTLYDSYSGVYADPDVDVVYLGTPHALHYQNALDAINAGKNVLCEKPLTINAKQADALIAAARAKNVFFMEAVWTRFYPLVKKLGELLHTEKAIGDISRAFIDFGLDMPISKLPPDARTADPALGAGALLDVGIYTLTWAAVIFDQHPVQKASGQEPIVASSMSLTGGADDITSVILNYPALHAHAICTCSMNCRSGTEFARIEGSLGTIFVCGPGASKPEYLLVKKKDGQEEKLDFKFEGWGFFYEQDAIAECLAKGEKECSVMPLAETSRIMRLMDKIRAANGLKYLQDDEL</sequence>
<accession>A0A3D8R5F1</accession>
<dbReference type="InterPro" id="IPR050984">
    <property type="entry name" value="Gfo/Idh/MocA_domain"/>
</dbReference>
<dbReference type="InterPro" id="IPR055170">
    <property type="entry name" value="GFO_IDH_MocA-like_dom"/>
</dbReference>
<evidence type="ECO:0000256" key="1">
    <source>
        <dbReference type="ARBA" id="ARBA00010928"/>
    </source>
</evidence>
<dbReference type="OrthoDB" id="2129491at2759"/>
<dbReference type="SUPFAM" id="SSF51735">
    <property type="entry name" value="NAD(P)-binding Rossmann-fold domains"/>
    <property type="match status" value="1"/>
</dbReference>
<dbReference type="EC" id="1.1.1.179" evidence="3"/>
<dbReference type="InterPro" id="IPR036291">
    <property type="entry name" value="NAD(P)-bd_dom_sf"/>
</dbReference>
<evidence type="ECO:0000256" key="2">
    <source>
        <dbReference type="ARBA" id="ARBA00023002"/>
    </source>
</evidence>
<evidence type="ECO:0000313" key="9">
    <source>
        <dbReference type="Proteomes" id="UP000256645"/>
    </source>
</evidence>
<feature type="domain" description="GFO/IDH/MocA-like oxidoreductase" evidence="7">
    <location>
        <begin position="156"/>
        <end position="276"/>
    </location>
</feature>
<dbReference type="EMBL" id="PDLM01000009">
    <property type="protein sequence ID" value="RDW69226.1"/>
    <property type="molecule type" value="Genomic_DNA"/>
</dbReference>
<organism evidence="8 9">
    <name type="scientific">Coleophoma cylindrospora</name>
    <dbReference type="NCBI Taxonomy" id="1849047"/>
    <lineage>
        <taxon>Eukaryota</taxon>
        <taxon>Fungi</taxon>
        <taxon>Dikarya</taxon>
        <taxon>Ascomycota</taxon>
        <taxon>Pezizomycotina</taxon>
        <taxon>Leotiomycetes</taxon>
        <taxon>Helotiales</taxon>
        <taxon>Dermateaceae</taxon>
        <taxon>Coleophoma</taxon>
    </lineage>
</organism>
<dbReference type="InterPro" id="IPR000683">
    <property type="entry name" value="Gfo/Idh/MocA-like_OxRdtase_N"/>
</dbReference>
<keyword evidence="9" id="KW-1185">Reference proteome</keyword>
<gene>
    <name evidence="8" type="ORF">BP6252_08246</name>
</gene>
<proteinExistence type="inferred from homology"/>
<dbReference type="PANTHER" id="PTHR22604:SF105">
    <property type="entry name" value="TRANS-1,2-DIHYDROBENZENE-1,2-DIOL DEHYDROGENASE"/>
    <property type="match status" value="1"/>
</dbReference>
<dbReference type="PANTHER" id="PTHR22604">
    <property type="entry name" value="OXIDOREDUCTASES"/>
    <property type="match status" value="1"/>
</dbReference>
<protein>
    <recommendedName>
        <fullName evidence="3">D-xylose 1-dehydrogenase (NADP(+), D-xylono-1,5-lactone-forming)</fullName>
        <ecNumber evidence="3">1.1.1.179</ecNumber>
    </recommendedName>
    <alternativeName>
        <fullName evidence="4">D-xylose-NADP dehydrogenase</fullName>
    </alternativeName>
</protein>
<reference evidence="8 9" key="1">
    <citation type="journal article" date="2018" name="IMA Fungus">
        <title>IMA Genome-F 9: Draft genome sequence of Annulohypoxylon stygium, Aspergillus mulundensis, Berkeleyomyces basicola (syn. Thielaviopsis basicola), Ceratocystis smalleyi, two Cercospora beticola strains, Coleophoma cylindrospora, Fusarium fracticaudum, Phialophora cf. hyalina, and Morchella septimelata.</title>
        <authorList>
            <person name="Wingfield B.D."/>
            <person name="Bills G.F."/>
            <person name="Dong Y."/>
            <person name="Huang W."/>
            <person name="Nel W.J."/>
            <person name="Swalarsk-Parry B.S."/>
            <person name="Vaghefi N."/>
            <person name="Wilken P.M."/>
            <person name="An Z."/>
            <person name="de Beer Z.W."/>
            <person name="De Vos L."/>
            <person name="Chen L."/>
            <person name="Duong T.A."/>
            <person name="Gao Y."/>
            <person name="Hammerbacher A."/>
            <person name="Kikkert J.R."/>
            <person name="Li Y."/>
            <person name="Li H."/>
            <person name="Li K."/>
            <person name="Li Q."/>
            <person name="Liu X."/>
            <person name="Ma X."/>
            <person name="Naidoo K."/>
            <person name="Pethybridge S.J."/>
            <person name="Sun J."/>
            <person name="Steenkamp E.T."/>
            <person name="van der Nest M.A."/>
            <person name="van Wyk S."/>
            <person name="Wingfield M.J."/>
            <person name="Xiong C."/>
            <person name="Yue Q."/>
            <person name="Zhang X."/>
        </authorList>
    </citation>
    <scope>NUCLEOTIDE SEQUENCE [LARGE SCALE GENOMIC DNA]</scope>
    <source>
        <strain evidence="8 9">BP6252</strain>
    </source>
</reference>
<dbReference type="AlphaFoldDB" id="A0A3D8R5F1"/>
<evidence type="ECO:0000313" key="8">
    <source>
        <dbReference type="EMBL" id="RDW69226.1"/>
    </source>
</evidence>
<dbReference type="SUPFAM" id="SSF55347">
    <property type="entry name" value="Glyceraldehyde-3-phosphate dehydrogenase-like, C-terminal domain"/>
    <property type="match status" value="1"/>
</dbReference>
<dbReference type="Pfam" id="PF22725">
    <property type="entry name" value="GFO_IDH_MocA_C3"/>
    <property type="match status" value="1"/>
</dbReference>
<keyword evidence="2" id="KW-0560">Oxidoreductase</keyword>
<comment type="caution">
    <text evidence="8">The sequence shown here is derived from an EMBL/GenBank/DDBJ whole genome shotgun (WGS) entry which is preliminary data.</text>
</comment>
<evidence type="ECO:0000256" key="4">
    <source>
        <dbReference type="ARBA" id="ARBA00042988"/>
    </source>
</evidence>
<dbReference type="Pfam" id="PF01408">
    <property type="entry name" value="GFO_IDH_MocA"/>
    <property type="match status" value="1"/>
</dbReference>
<name>A0A3D8R5F1_9HELO</name>
<dbReference type="STRING" id="1849047.A0A3D8R5F1"/>
<feature type="domain" description="Gfo/Idh/MocA-like oxidoreductase N-terminal" evidence="6">
    <location>
        <begin position="12"/>
        <end position="136"/>
    </location>
</feature>
<dbReference type="GO" id="GO:0000166">
    <property type="term" value="F:nucleotide binding"/>
    <property type="evidence" value="ECO:0007669"/>
    <property type="project" value="InterPro"/>
</dbReference>
<evidence type="ECO:0000256" key="3">
    <source>
        <dbReference type="ARBA" id="ARBA00038984"/>
    </source>
</evidence>
<dbReference type="Gene3D" id="3.40.50.720">
    <property type="entry name" value="NAD(P)-binding Rossmann-like Domain"/>
    <property type="match status" value="1"/>
</dbReference>
<comment type="catalytic activity">
    <reaction evidence="5">
        <text>D-xylose + NADP(+) = D-xylono-1,5-lactone + NADPH + H(+)</text>
        <dbReference type="Rhea" id="RHEA:22000"/>
        <dbReference type="ChEBI" id="CHEBI:15378"/>
        <dbReference type="ChEBI" id="CHEBI:15867"/>
        <dbReference type="ChEBI" id="CHEBI:53455"/>
        <dbReference type="ChEBI" id="CHEBI:57783"/>
        <dbReference type="ChEBI" id="CHEBI:58349"/>
        <dbReference type="EC" id="1.1.1.179"/>
    </reaction>
</comment>